<dbReference type="EMBL" id="JBHLUN010000002">
    <property type="protein sequence ID" value="MFC0407043.1"/>
    <property type="molecule type" value="Genomic_DNA"/>
</dbReference>
<evidence type="ECO:0000313" key="1">
    <source>
        <dbReference type="EMBL" id="MFC0407043.1"/>
    </source>
</evidence>
<accession>A0ABV6JMX1</accession>
<keyword evidence="2" id="KW-1185">Reference proteome</keyword>
<organism evidence="1 2">
    <name type="scientific">Roseomonas elaeocarpi</name>
    <dbReference type="NCBI Taxonomy" id="907779"/>
    <lineage>
        <taxon>Bacteria</taxon>
        <taxon>Pseudomonadati</taxon>
        <taxon>Pseudomonadota</taxon>
        <taxon>Alphaproteobacteria</taxon>
        <taxon>Acetobacterales</taxon>
        <taxon>Roseomonadaceae</taxon>
        <taxon>Roseomonas</taxon>
    </lineage>
</organism>
<reference evidence="1 2" key="1">
    <citation type="submission" date="2024-09" db="EMBL/GenBank/DDBJ databases">
        <authorList>
            <person name="Sun Q."/>
            <person name="Mori K."/>
        </authorList>
    </citation>
    <scope>NUCLEOTIDE SEQUENCE [LARGE SCALE GENOMIC DNA]</scope>
    <source>
        <strain evidence="1 2">TBRC 5777</strain>
    </source>
</reference>
<proteinExistence type="predicted"/>
<dbReference type="Proteomes" id="UP001589865">
    <property type="component" value="Unassembled WGS sequence"/>
</dbReference>
<evidence type="ECO:0000313" key="2">
    <source>
        <dbReference type="Proteomes" id="UP001589865"/>
    </source>
</evidence>
<comment type="caution">
    <text evidence="1">The sequence shown here is derived from an EMBL/GenBank/DDBJ whole genome shotgun (WGS) entry which is preliminary data.</text>
</comment>
<sequence length="27" mass="3653">MWRPGRWYWRDRASWWRRRKHAVRPPC</sequence>
<dbReference type="InterPro" id="IPR024447">
    <property type="entry name" value="YXWGXW_rpt"/>
</dbReference>
<dbReference type="Pfam" id="PF12779">
    <property type="entry name" value="WXXGXW"/>
    <property type="match status" value="1"/>
</dbReference>
<gene>
    <name evidence="1" type="ORF">ACFFGY_02200</name>
</gene>
<dbReference type="RefSeq" id="WP_377043193.1">
    <property type="nucleotide sequence ID" value="NZ_JBHLUN010000002.1"/>
</dbReference>
<protein>
    <submittedName>
        <fullName evidence="1">Uncharacterized protein</fullName>
    </submittedName>
</protein>
<name>A0ABV6JMX1_9PROT</name>